<evidence type="ECO:0000313" key="2">
    <source>
        <dbReference type="Proteomes" id="UP000479000"/>
    </source>
</evidence>
<gene>
    <name evidence="1" type="ORF">NTEN_LOCUS7211</name>
</gene>
<reference evidence="1 2" key="1">
    <citation type="submission" date="2020-02" db="EMBL/GenBank/DDBJ databases">
        <authorList>
            <person name="Ferguson B K."/>
        </authorList>
    </citation>
    <scope>NUCLEOTIDE SEQUENCE [LARGE SCALE GENOMIC DNA]</scope>
</reference>
<accession>A0A6H5GD67</accession>
<evidence type="ECO:0000313" key="1">
    <source>
        <dbReference type="EMBL" id="CAB0001424.1"/>
    </source>
</evidence>
<keyword evidence="2" id="KW-1185">Reference proteome</keyword>
<organism evidence="1 2">
    <name type="scientific">Nesidiocoris tenuis</name>
    <dbReference type="NCBI Taxonomy" id="355587"/>
    <lineage>
        <taxon>Eukaryota</taxon>
        <taxon>Metazoa</taxon>
        <taxon>Ecdysozoa</taxon>
        <taxon>Arthropoda</taxon>
        <taxon>Hexapoda</taxon>
        <taxon>Insecta</taxon>
        <taxon>Pterygota</taxon>
        <taxon>Neoptera</taxon>
        <taxon>Paraneoptera</taxon>
        <taxon>Hemiptera</taxon>
        <taxon>Heteroptera</taxon>
        <taxon>Panheteroptera</taxon>
        <taxon>Cimicomorpha</taxon>
        <taxon>Miridae</taxon>
        <taxon>Dicyphina</taxon>
        <taxon>Nesidiocoris</taxon>
    </lineage>
</organism>
<sequence length="63" mass="7519">MVHQDCYRSISDAMSRLVEVASALNPINIVSKPRHQGHPHSFSRRSMSVLTRRCRDWSRWRRR</sequence>
<protein>
    <submittedName>
        <fullName evidence="1">Uncharacterized protein</fullName>
    </submittedName>
</protein>
<proteinExistence type="predicted"/>
<dbReference type="Proteomes" id="UP000479000">
    <property type="component" value="Unassembled WGS sequence"/>
</dbReference>
<dbReference type="AlphaFoldDB" id="A0A6H5GD67"/>
<dbReference type="EMBL" id="CADCXU010010716">
    <property type="protein sequence ID" value="CAB0001424.1"/>
    <property type="molecule type" value="Genomic_DNA"/>
</dbReference>
<name>A0A6H5GD67_9HEMI</name>